<comment type="similarity">
    <text evidence="1">Belongs to the LysR transcriptional regulatory family.</text>
</comment>
<keyword evidence="7" id="KW-1185">Reference proteome</keyword>
<dbReference type="Proteomes" id="UP000279446">
    <property type="component" value="Unassembled WGS sequence"/>
</dbReference>
<dbReference type="InterPro" id="IPR050950">
    <property type="entry name" value="HTH-type_LysR_regulators"/>
</dbReference>
<gene>
    <name evidence="6" type="ORF">EJP82_19080</name>
</gene>
<protein>
    <submittedName>
        <fullName evidence="6">LysR family transcriptional regulator</fullName>
    </submittedName>
</protein>
<dbReference type="FunFam" id="1.10.10.10:FF:000001">
    <property type="entry name" value="LysR family transcriptional regulator"/>
    <property type="match status" value="1"/>
</dbReference>
<dbReference type="AlphaFoldDB" id="A0A433Y5F6"/>
<dbReference type="Gene3D" id="1.10.10.10">
    <property type="entry name" value="Winged helix-like DNA-binding domain superfamily/Winged helix DNA-binding domain"/>
    <property type="match status" value="1"/>
</dbReference>
<organism evidence="6 7">
    <name type="scientific">Paenibacillus anaericanus</name>
    <dbReference type="NCBI Taxonomy" id="170367"/>
    <lineage>
        <taxon>Bacteria</taxon>
        <taxon>Bacillati</taxon>
        <taxon>Bacillota</taxon>
        <taxon>Bacilli</taxon>
        <taxon>Bacillales</taxon>
        <taxon>Paenibacillaceae</taxon>
        <taxon>Paenibacillus</taxon>
    </lineage>
</organism>
<evidence type="ECO:0000313" key="6">
    <source>
        <dbReference type="EMBL" id="RUT43806.1"/>
    </source>
</evidence>
<dbReference type="Pfam" id="PF03466">
    <property type="entry name" value="LysR_substrate"/>
    <property type="match status" value="1"/>
</dbReference>
<dbReference type="PRINTS" id="PR00039">
    <property type="entry name" value="HTHLYSR"/>
</dbReference>
<dbReference type="PROSITE" id="PS50931">
    <property type="entry name" value="HTH_LYSR"/>
    <property type="match status" value="1"/>
</dbReference>
<proteinExistence type="inferred from homology"/>
<feature type="domain" description="HTH lysR-type" evidence="5">
    <location>
        <begin position="1"/>
        <end position="58"/>
    </location>
</feature>
<sequence length="307" mass="34262">MELRQIQYFIEVAKLEHVTEASYVLHVSQSAVSRQIFKLESELGVDLFIHEGRKVRLTPIGRLFLAHMEHLMKVMENAQQEISEFLDPEQGMVRIGFPSSLAAQMIPKVVSAFREQYPKVLFQLQHGSYKELIEWVVKGDMNLAIMGPVPLHEAHIKGEVLFQEKFTALLPSSHKLAGQSSVKLSELKDDLFVLFPEGFVLREIVVNACANLGFKPKVTFEGDDLDAIKGLVAAGLGLTVLPEIAIGEHIPSSMVSLPIAESNVTRDVGVIIPTNRELPPTEKLFYDFLKDMSPMFGMPNEEEAGPL</sequence>
<accession>A0A433Y5F6</accession>
<dbReference type="Gene3D" id="3.40.190.290">
    <property type="match status" value="1"/>
</dbReference>
<dbReference type="GO" id="GO:0003700">
    <property type="term" value="F:DNA-binding transcription factor activity"/>
    <property type="evidence" value="ECO:0007669"/>
    <property type="project" value="InterPro"/>
</dbReference>
<dbReference type="Pfam" id="PF00126">
    <property type="entry name" value="HTH_1"/>
    <property type="match status" value="1"/>
</dbReference>
<dbReference type="OrthoDB" id="9803735at2"/>
<evidence type="ECO:0000256" key="4">
    <source>
        <dbReference type="ARBA" id="ARBA00023163"/>
    </source>
</evidence>
<dbReference type="GO" id="GO:0005829">
    <property type="term" value="C:cytosol"/>
    <property type="evidence" value="ECO:0007669"/>
    <property type="project" value="TreeGrafter"/>
</dbReference>
<dbReference type="SUPFAM" id="SSF53850">
    <property type="entry name" value="Periplasmic binding protein-like II"/>
    <property type="match status" value="1"/>
</dbReference>
<keyword evidence="4" id="KW-0804">Transcription</keyword>
<keyword evidence="3" id="KW-0238">DNA-binding</keyword>
<dbReference type="RefSeq" id="WP_127193657.1">
    <property type="nucleotide sequence ID" value="NZ_RZNY01000017.1"/>
</dbReference>
<evidence type="ECO:0000313" key="7">
    <source>
        <dbReference type="Proteomes" id="UP000279446"/>
    </source>
</evidence>
<dbReference type="PANTHER" id="PTHR30419">
    <property type="entry name" value="HTH-TYPE TRANSCRIPTIONAL REGULATOR YBHD"/>
    <property type="match status" value="1"/>
</dbReference>
<dbReference type="InterPro" id="IPR005119">
    <property type="entry name" value="LysR_subst-bd"/>
</dbReference>
<dbReference type="SUPFAM" id="SSF46785">
    <property type="entry name" value="Winged helix' DNA-binding domain"/>
    <property type="match status" value="1"/>
</dbReference>
<comment type="caution">
    <text evidence="6">The sequence shown here is derived from an EMBL/GenBank/DDBJ whole genome shotgun (WGS) entry which is preliminary data.</text>
</comment>
<evidence type="ECO:0000259" key="5">
    <source>
        <dbReference type="PROSITE" id="PS50931"/>
    </source>
</evidence>
<dbReference type="InterPro" id="IPR000847">
    <property type="entry name" value="LysR_HTH_N"/>
</dbReference>
<name>A0A433Y5F6_9BACL</name>
<dbReference type="InterPro" id="IPR036388">
    <property type="entry name" value="WH-like_DNA-bd_sf"/>
</dbReference>
<evidence type="ECO:0000256" key="1">
    <source>
        <dbReference type="ARBA" id="ARBA00009437"/>
    </source>
</evidence>
<dbReference type="InterPro" id="IPR036390">
    <property type="entry name" value="WH_DNA-bd_sf"/>
</dbReference>
<dbReference type="PANTHER" id="PTHR30419:SF28">
    <property type="entry name" value="HTH-TYPE TRANSCRIPTIONAL REGULATOR BSDA"/>
    <property type="match status" value="1"/>
</dbReference>
<dbReference type="EMBL" id="RZNY01000017">
    <property type="protein sequence ID" value="RUT43806.1"/>
    <property type="molecule type" value="Genomic_DNA"/>
</dbReference>
<dbReference type="GO" id="GO:0003677">
    <property type="term" value="F:DNA binding"/>
    <property type="evidence" value="ECO:0007669"/>
    <property type="project" value="UniProtKB-KW"/>
</dbReference>
<evidence type="ECO:0000256" key="3">
    <source>
        <dbReference type="ARBA" id="ARBA00023125"/>
    </source>
</evidence>
<evidence type="ECO:0000256" key="2">
    <source>
        <dbReference type="ARBA" id="ARBA00023015"/>
    </source>
</evidence>
<reference evidence="6 7" key="1">
    <citation type="submission" date="2018-12" db="EMBL/GenBank/DDBJ databases">
        <authorList>
            <person name="Sun L."/>
            <person name="Chen Z."/>
        </authorList>
    </citation>
    <scope>NUCLEOTIDE SEQUENCE [LARGE SCALE GENOMIC DNA]</scope>
    <source>
        <strain evidence="6 7">DSM 15890</strain>
    </source>
</reference>
<keyword evidence="2" id="KW-0805">Transcription regulation</keyword>
<dbReference type="CDD" id="cd08434">
    <property type="entry name" value="PBP2_GltC_like"/>
    <property type="match status" value="1"/>
</dbReference>